<dbReference type="Proteomes" id="UP000278351">
    <property type="component" value="Unassembled WGS sequence"/>
</dbReference>
<dbReference type="AlphaFoldDB" id="A0A3N4Q294"/>
<keyword evidence="2" id="KW-1185">Reference proteome</keyword>
<sequence length="206" mass="23747">MFQSFRNIDTAIRHMRLFALALTLANCLVCGAVLYYADRTVTRLSAKVYVIAHDKLLEAVAENRSEKLPVELRHHVTMFHQSFYSLEPDEKVIERNLLKAFYLADGSAKAEADNLRESGYYTSIIAGNISQQVPPPDSIYLDRRTTPWHFRYYGKLVLIRATSIVTRSLVTQGYLRPTEASDNNPHGFLIERWQVLENKDLQIEKR</sequence>
<accession>A0A3N4Q294</accession>
<dbReference type="InterPro" id="IPR022276">
    <property type="entry name" value="Conjug_transposon_TraK"/>
</dbReference>
<gene>
    <name evidence="1" type="primary">traK</name>
    <name evidence="1" type="ORF">EGT74_06530</name>
</gene>
<comment type="caution">
    <text evidence="1">The sequence shown here is derived from an EMBL/GenBank/DDBJ whole genome shotgun (WGS) entry which is preliminary data.</text>
</comment>
<proteinExistence type="predicted"/>
<dbReference type="EMBL" id="RPDH01000001">
    <property type="protein sequence ID" value="RPE14358.1"/>
    <property type="molecule type" value="Genomic_DNA"/>
</dbReference>
<reference evidence="1 2" key="1">
    <citation type="submission" date="2018-11" db="EMBL/GenBank/DDBJ databases">
        <title>Chitinophaga lutea sp.nov., isolate from arsenic contaminated soil.</title>
        <authorList>
            <person name="Zong Y."/>
        </authorList>
    </citation>
    <scope>NUCLEOTIDE SEQUENCE [LARGE SCALE GENOMIC DNA]</scope>
    <source>
        <strain evidence="1 2">ZY74</strain>
    </source>
</reference>
<dbReference type="NCBIfam" id="TIGR03781">
    <property type="entry name" value="Bac_Flav_CT_K"/>
    <property type="match status" value="1"/>
</dbReference>
<protein>
    <submittedName>
        <fullName evidence="1">Conjugative transposon protein TraK</fullName>
    </submittedName>
</protein>
<dbReference type="OrthoDB" id="1039148at2"/>
<organism evidence="1 2">
    <name type="scientific">Chitinophaga lutea</name>
    <dbReference type="NCBI Taxonomy" id="2488634"/>
    <lineage>
        <taxon>Bacteria</taxon>
        <taxon>Pseudomonadati</taxon>
        <taxon>Bacteroidota</taxon>
        <taxon>Chitinophagia</taxon>
        <taxon>Chitinophagales</taxon>
        <taxon>Chitinophagaceae</taxon>
        <taxon>Chitinophaga</taxon>
    </lineage>
</organism>
<name>A0A3N4Q294_9BACT</name>
<evidence type="ECO:0000313" key="2">
    <source>
        <dbReference type="Proteomes" id="UP000278351"/>
    </source>
</evidence>
<evidence type="ECO:0000313" key="1">
    <source>
        <dbReference type="EMBL" id="RPE14358.1"/>
    </source>
</evidence>